<keyword evidence="7" id="KW-0539">Nucleus</keyword>
<evidence type="ECO:0000256" key="2">
    <source>
        <dbReference type="ARBA" id="ARBA00010916"/>
    </source>
</evidence>
<name>A0A9C7PZE7_9RHOD</name>
<dbReference type="GO" id="GO:0005634">
    <property type="term" value="C:nucleus"/>
    <property type="evidence" value="ECO:0007669"/>
    <property type="project" value="UniProtKB-SubCell"/>
</dbReference>
<dbReference type="OrthoDB" id="5418at2759"/>
<dbReference type="PANTHER" id="PTHR13476">
    <property type="entry name" value="CHROMATIN MODIFICATION-RELATED PROTEIN MEAF6"/>
    <property type="match status" value="1"/>
</dbReference>
<comment type="subcellular location">
    <subcellularLocation>
        <location evidence="1">Nucleus</location>
    </subcellularLocation>
</comment>
<feature type="compositionally biased region" description="Low complexity" evidence="9">
    <location>
        <begin position="124"/>
        <end position="133"/>
    </location>
</feature>
<keyword evidence="3" id="KW-0156">Chromatin regulator</keyword>
<dbReference type="Proteomes" id="UP001061958">
    <property type="component" value="Unassembled WGS sequence"/>
</dbReference>
<feature type="region of interest" description="Disordered" evidence="9">
    <location>
        <begin position="103"/>
        <end position="163"/>
    </location>
</feature>
<accession>A0A9C7PZE7</accession>
<feature type="coiled-coil region" evidence="8">
    <location>
        <begin position="54"/>
        <end position="81"/>
    </location>
</feature>
<feature type="region of interest" description="Disordered" evidence="9">
    <location>
        <begin position="1"/>
        <end position="31"/>
    </location>
</feature>
<evidence type="ECO:0000313" key="10">
    <source>
        <dbReference type="EMBL" id="GJQ13608.1"/>
    </source>
</evidence>
<dbReference type="InterPro" id="IPR015418">
    <property type="entry name" value="Eaf6"/>
</dbReference>
<dbReference type="GO" id="GO:0006325">
    <property type="term" value="P:chromatin organization"/>
    <property type="evidence" value="ECO:0007669"/>
    <property type="project" value="UniProtKB-KW"/>
</dbReference>
<reference evidence="10" key="2">
    <citation type="submission" date="2022-01" db="EMBL/GenBank/DDBJ databases">
        <authorList>
            <person name="Hirooka S."/>
            <person name="Miyagishima S.Y."/>
        </authorList>
    </citation>
    <scope>NUCLEOTIDE SEQUENCE</scope>
    <source>
        <strain evidence="10">NBRC 102759</strain>
    </source>
</reference>
<organism evidence="10 11">
    <name type="scientific">Galdieria partita</name>
    <dbReference type="NCBI Taxonomy" id="83374"/>
    <lineage>
        <taxon>Eukaryota</taxon>
        <taxon>Rhodophyta</taxon>
        <taxon>Bangiophyceae</taxon>
        <taxon>Galdieriales</taxon>
        <taxon>Galdieriaceae</taxon>
        <taxon>Galdieria</taxon>
    </lineage>
</organism>
<evidence type="ECO:0000313" key="11">
    <source>
        <dbReference type="Proteomes" id="UP001061958"/>
    </source>
</evidence>
<dbReference type="GO" id="GO:0000123">
    <property type="term" value="C:histone acetyltransferase complex"/>
    <property type="evidence" value="ECO:0007669"/>
    <property type="project" value="InterPro"/>
</dbReference>
<dbReference type="EMBL" id="BQMJ01000045">
    <property type="protein sequence ID" value="GJQ13608.1"/>
    <property type="molecule type" value="Genomic_DNA"/>
</dbReference>
<evidence type="ECO:0008006" key="12">
    <source>
        <dbReference type="Google" id="ProtNLM"/>
    </source>
</evidence>
<evidence type="ECO:0000256" key="1">
    <source>
        <dbReference type="ARBA" id="ARBA00004123"/>
    </source>
</evidence>
<evidence type="ECO:0000256" key="8">
    <source>
        <dbReference type="SAM" id="Coils"/>
    </source>
</evidence>
<protein>
    <recommendedName>
        <fullName evidence="12">Chromatin modification-related protein MEAF6</fullName>
    </recommendedName>
</protein>
<evidence type="ECO:0000256" key="5">
    <source>
        <dbReference type="ARBA" id="ARBA00023054"/>
    </source>
</evidence>
<keyword evidence="4" id="KW-0805">Transcription regulation</keyword>
<evidence type="ECO:0000256" key="6">
    <source>
        <dbReference type="ARBA" id="ARBA00023163"/>
    </source>
</evidence>
<proteinExistence type="inferred from homology"/>
<keyword evidence="6" id="KW-0804">Transcription</keyword>
<gene>
    <name evidence="10" type="ORF">GpartN1_g5399.t1</name>
</gene>
<keyword evidence="11" id="KW-1185">Reference proteome</keyword>
<reference evidence="10" key="1">
    <citation type="journal article" date="2022" name="Proc. Natl. Acad. Sci. U.S.A.">
        <title>Life cycle and functional genomics of the unicellular red alga Galdieria for elucidating algal and plant evolution and industrial use.</title>
        <authorList>
            <person name="Hirooka S."/>
            <person name="Itabashi T."/>
            <person name="Ichinose T.M."/>
            <person name="Onuma R."/>
            <person name="Fujiwara T."/>
            <person name="Yamashita S."/>
            <person name="Jong L.W."/>
            <person name="Tomita R."/>
            <person name="Iwane A.H."/>
            <person name="Miyagishima S.Y."/>
        </authorList>
    </citation>
    <scope>NUCLEOTIDE SEQUENCE</scope>
    <source>
        <strain evidence="10">NBRC 102759</strain>
    </source>
</reference>
<sequence length="163" mass="18027">MTSFVSGSIPPESYDEDPESPSLATVESDSEALFSGDSSKKAKNFASSSVSPEVQALLRGRKDLESKLKKVEIQIYELETSYLEESWHFGNVVRGWDNVLKYRGDSENSQRPTRKLRQSDRIFSSSSLSSPDSVNKQGNGLFSKKARVEPKTPSSFGESPRGP</sequence>
<evidence type="ECO:0000256" key="3">
    <source>
        <dbReference type="ARBA" id="ARBA00022853"/>
    </source>
</evidence>
<comment type="caution">
    <text evidence="10">The sequence shown here is derived from an EMBL/GenBank/DDBJ whole genome shotgun (WGS) entry which is preliminary data.</text>
</comment>
<evidence type="ECO:0000256" key="4">
    <source>
        <dbReference type="ARBA" id="ARBA00023015"/>
    </source>
</evidence>
<evidence type="ECO:0000256" key="9">
    <source>
        <dbReference type="SAM" id="MobiDB-lite"/>
    </source>
</evidence>
<dbReference type="Pfam" id="PF09340">
    <property type="entry name" value="NuA4"/>
    <property type="match status" value="1"/>
</dbReference>
<dbReference type="AlphaFoldDB" id="A0A9C7PZE7"/>
<comment type="similarity">
    <text evidence="2">Belongs to the EAF6 family.</text>
</comment>
<evidence type="ECO:0000256" key="7">
    <source>
        <dbReference type="ARBA" id="ARBA00023242"/>
    </source>
</evidence>
<keyword evidence="5 8" id="KW-0175">Coiled coil</keyword>